<comment type="similarity">
    <text evidence="1">Belongs to the myoviridae tail sheath protein family.</text>
</comment>
<dbReference type="Proteomes" id="UP000000991">
    <property type="component" value="Segment"/>
</dbReference>
<evidence type="ECO:0000259" key="9">
    <source>
        <dbReference type="Pfam" id="PF17482"/>
    </source>
</evidence>
<dbReference type="EMBL" id="GU071092">
    <property type="protein sequence ID" value="ACY76008.1"/>
    <property type="molecule type" value="Genomic_DNA"/>
</dbReference>
<proteinExistence type="inferred from homology"/>
<dbReference type="GO" id="GO:0099000">
    <property type="term" value="P:symbiont genome ejection through host cell envelope, contractile tail mechanism"/>
    <property type="evidence" value="ECO:0007669"/>
    <property type="project" value="UniProtKB-KW"/>
</dbReference>
<dbReference type="InterPro" id="IPR052042">
    <property type="entry name" value="Tail_sheath_structural"/>
</dbReference>
<dbReference type="Pfam" id="PF04984">
    <property type="entry name" value="Phage_sheath_1"/>
    <property type="match status" value="1"/>
</dbReference>
<name>Q58MM5_BPPRM</name>
<evidence type="ECO:0000256" key="5">
    <source>
        <dbReference type="ARBA" id="ARBA00023003"/>
    </source>
</evidence>
<reference evidence="10 12" key="3">
    <citation type="journal article" date="2010" name="Environ. Microbiol.">
        <title>Genomic analysis of oceanic cyanobacterial myoviruses compared with T4-like myoviruses from diverse hosts and environments.</title>
        <authorList>
            <person name="Sullivan M.B."/>
            <person name="Huang K.H."/>
            <person name="Ignacio-Espinoza J.C."/>
            <person name="Berlin A.M."/>
            <person name="Kelly L."/>
            <person name="Weigele P.R."/>
            <person name="DeFrancesco A.S."/>
            <person name="Kern S.E."/>
            <person name="Thompson L.R."/>
            <person name="Young S."/>
            <person name="Yandava C."/>
            <person name="Fu R."/>
            <person name="Krastins B."/>
            <person name="Chase M."/>
            <person name="Sarracino D."/>
            <person name="Osburne M.S."/>
            <person name="Henn M.R."/>
            <person name="Chisholm S.W."/>
        </authorList>
    </citation>
    <scope>NUCLEOTIDE SEQUENCE [LARGE SCALE GENOMIC DNA]</scope>
</reference>
<dbReference type="Proteomes" id="UP000013923">
    <property type="component" value="Genome"/>
</dbReference>
<evidence type="ECO:0000313" key="11">
    <source>
        <dbReference type="EMBL" id="ACY76008.1"/>
    </source>
</evidence>
<dbReference type="InterPro" id="IPR020287">
    <property type="entry name" value="Tail_sheath_C"/>
</dbReference>
<dbReference type="EMBL" id="AY939844">
    <property type="protein sequence ID" value="AAX44507.1"/>
    <property type="molecule type" value="Genomic_DNA"/>
</dbReference>
<accession>Q58MM5</accession>
<evidence type="ECO:0000256" key="7">
    <source>
        <dbReference type="ARBA" id="ARBA00023296"/>
    </source>
</evidence>
<dbReference type="RefSeq" id="YP_214361.1">
    <property type="nucleotide sequence ID" value="NC_006883.2"/>
</dbReference>
<evidence type="ECO:0000256" key="3">
    <source>
        <dbReference type="ARBA" id="ARBA00022732"/>
    </source>
</evidence>
<evidence type="ECO:0000313" key="13">
    <source>
        <dbReference type="Proteomes" id="UP000013923"/>
    </source>
</evidence>
<dbReference type="PANTHER" id="PTHR35861:SF1">
    <property type="entry name" value="PHAGE TAIL SHEATH PROTEIN"/>
    <property type="match status" value="1"/>
</dbReference>
<feature type="domain" description="Tail sheath protein subtilisin-like" evidence="8">
    <location>
        <begin position="442"/>
        <end position="611"/>
    </location>
</feature>
<dbReference type="Pfam" id="PF17482">
    <property type="entry name" value="Phage_sheath_1C"/>
    <property type="match status" value="1"/>
</dbReference>
<dbReference type="OrthoDB" id="879at10239"/>
<dbReference type="PANTHER" id="PTHR35861">
    <property type="match status" value="1"/>
</dbReference>
<dbReference type="GO" id="GO:0098027">
    <property type="term" value="C:virus tail, sheath"/>
    <property type="evidence" value="ECO:0007669"/>
    <property type="project" value="UniProtKB-KW"/>
</dbReference>
<organismHost>
    <name type="scientific">Prochlorococcus</name>
    <dbReference type="NCBI Taxonomy" id="1218"/>
</organismHost>
<sequence>MPLNLASPGIVVREVDLTIGRVDPTSGSIGALVAPFAKGPVNDPQLIESEEDLLQTFGQPYSTDKHYEYWMVASSYLAYGGTMQVVRADDYNTQTGVGLKNAFVTGGVGVGATMLRITSNTHYNQLGYDENTISGVSVAAKNPGTWANGIKVAIIDGKADQILTVASGNTTAVGSAVTQSISKTIGTATGTTTIDGVLKGIVTGSTDTTLEVKVISHISAAGVETAVEYQQNGTYTFDNSGSVNVIAAGSSGSGSAKSYTAQTDWFESQNIVLSNSTLEWDSIADAPGTSTYVSTRGGKNDEIHVLVIDDKGTITGNSGTILEKHLSLSKAKDAEYSVGSSSYWRDFLATNSKYIFGGGATSGITTTGYSVSSTNTLDTDSGWDQNAEGVNFGASGVATLTLAGGTNYGDKTDLTTSGALSSGVDDIISGYTLFENTEEIEVDFILMGAAHHPKEQSQAVAEKVTAVAEARKDAVAFISPYRQAFLNDTVSGTVTVSNIDQTTENVVGFYAPLSSSTYSVFDSGYKYMFDRFNNTFRYVPLNGDIAGTCARTDIEQFPWFSPAGTARGPILNSVKLVYNPGKKQRDILYSNRINPVILSPGAGIILFGDKTGFGKSSAFDRINVRRLFIYLEDAISAAAKDQLFEFNDELTRTNFVNIVEPFLRDVQAKRGIFDFVVICDETNNTAAVIDSNEFVADIFIKPARSINFIGLTFVATRTGVAFEEVIGSV</sequence>
<evidence type="ECO:0000259" key="8">
    <source>
        <dbReference type="Pfam" id="PF04984"/>
    </source>
</evidence>
<organism evidence="10 12">
    <name type="scientific">Prochlorococcus phage P-SSM2</name>
    <dbReference type="NCBI Taxonomy" id="268746"/>
    <lineage>
        <taxon>Viruses</taxon>
        <taxon>Duplodnaviria</taxon>
        <taxon>Heunggongvirae</taxon>
        <taxon>Uroviricota</taxon>
        <taxon>Caudoviricetes</taxon>
        <taxon>Pantevenvirales</taxon>
        <taxon>Kyanoviridae</taxon>
        <taxon>Salacisavirus</taxon>
        <taxon>Salacisavirus pssm2</taxon>
    </lineage>
</organism>
<gene>
    <name evidence="10" type="primary">gp18</name>
    <name evidence="11" type="ORF">PCMG_00132</name>
    <name evidence="10" type="ORF">PSSM2_129</name>
</gene>
<reference evidence="11 13" key="2">
    <citation type="submission" date="2009-10" db="EMBL/GenBank/DDBJ databases">
        <title>The Genome Sequence of Prochlorococcus phage P-SSM2.</title>
        <authorList>
            <consortium name="The Broad Institute Genome Sequencing Platform"/>
            <person name="Henn M.R."/>
            <person name="Sullivan M.S."/>
            <person name="Osburne M.S."/>
            <person name="Levin J."/>
            <person name="Malboeuf C."/>
            <person name="Casali M."/>
            <person name="Russ C."/>
            <person name="Lennon N."/>
            <person name="Chapman S.B."/>
            <person name="Erlich R."/>
            <person name="Young S.K."/>
            <person name="Koehrsen M."/>
            <person name="Yandava C."/>
            <person name="Zeng Q."/>
            <person name="Alvarado L."/>
            <person name="Anderson S."/>
            <person name="Berlin A."/>
            <person name="Borenstein D."/>
            <person name="Chen Z."/>
            <person name="Engels R."/>
            <person name="Freedman E."/>
            <person name="Gellesch M."/>
            <person name="Goldberg J."/>
            <person name="Green L."/>
            <person name="Griggs A."/>
            <person name="Gujja S."/>
            <person name="Heilman E.R."/>
            <person name="Heiman D."/>
            <person name="Hepburn T."/>
            <person name="Howarth C."/>
            <person name="Jen D."/>
            <person name="Larson L."/>
            <person name="Lewis B."/>
            <person name="Mehta T."/>
            <person name="Park D."/>
            <person name="Pearson M."/>
            <person name="Richards J."/>
            <person name="Rizzolo K."/>
            <person name="Roberts A."/>
            <person name="Ryan E."/>
            <person name="Saif S."/>
            <person name="Shea T."/>
            <person name="Shenoy N."/>
            <person name="Sisk P."/>
            <person name="Stolte C."/>
            <person name="Sykes S."/>
            <person name="Walk T."/>
            <person name="White J."/>
            <person name="Yu Q."/>
            <person name="Coleman M.L."/>
            <person name="Huang K.H."/>
            <person name="Weigele P.R."/>
            <person name="DeFrancesco A.S."/>
            <person name="Kern S.E."/>
            <person name="Thompson L.R."/>
            <person name="Fu R."/>
            <person name="Hombeck B."/>
            <person name="Chisholm S.W."/>
            <person name="Haas B."/>
            <person name="Nusbaum C."/>
            <person name="Birren B."/>
        </authorList>
    </citation>
    <scope>NUCLEOTIDE SEQUENCE [LARGE SCALE GENOMIC DNA]</scope>
    <source>
        <strain evidence="11">P-SSM2</strain>
    </source>
</reference>
<keyword evidence="2" id="KW-1162">Viral penetration into host cytoplasm</keyword>
<evidence type="ECO:0000256" key="4">
    <source>
        <dbReference type="ARBA" id="ARBA00022766"/>
    </source>
</evidence>
<keyword evidence="5" id="KW-1229">Viral tail sheath protein</keyword>
<evidence type="ECO:0000313" key="10">
    <source>
        <dbReference type="EMBL" id="AAX44507.1"/>
    </source>
</evidence>
<protein>
    <submittedName>
        <fullName evidence="11">Predicted protein</fullName>
    </submittedName>
    <submittedName>
        <fullName evidence="10">Tail sheath monomer</fullName>
    </submittedName>
</protein>
<evidence type="ECO:0000256" key="2">
    <source>
        <dbReference type="ARBA" id="ARBA00022595"/>
    </source>
</evidence>
<evidence type="ECO:0000256" key="6">
    <source>
        <dbReference type="ARBA" id="ARBA00023009"/>
    </source>
</evidence>
<evidence type="ECO:0000313" key="12">
    <source>
        <dbReference type="Proteomes" id="UP000000991"/>
    </source>
</evidence>
<reference evidence="10 12" key="1">
    <citation type="journal article" date="2005" name="PLoS Biol.">
        <title>Three Prochlorococcus cyanophage genomes: signature features and ecological interpretations.</title>
        <authorList>
            <person name="Sullivan M.B."/>
            <person name="Coleman M.L."/>
            <person name="Weigele P."/>
            <person name="Rohwer F."/>
            <person name="Chisholm S.W."/>
        </authorList>
    </citation>
    <scope>NUCLEOTIDE SEQUENCE</scope>
</reference>
<evidence type="ECO:0000256" key="1">
    <source>
        <dbReference type="ARBA" id="ARBA00008005"/>
    </source>
</evidence>
<keyword evidence="6" id="KW-1171">Viral genome ejection through host cell envelope</keyword>
<keyword evidence="5" id="KW-0946">Virion</keyword>
<dbReference type="KEGG" id="vg:3294378"/>
<feature type="domain" description="Tail sheath protein C-terminal" evidence="9">
    <location>
        <begin position="615"/>
        <end position="715"/>
    </location>
</feature>
<keyword evidence="4" id="KW-1242">Viral contractile tail ejection system</keyword>
<keyword evidence="12" id="KW-1185">Reference proteome</keyword>
<keyword evidence="3" id="KW-1227">Viral tail protein</keyword>
<dbReference type="GeneID" id="3294378"/>
<dbReference type="Gene3D" id="3.40.50.11780">
    <property type="match status" value="2"/>
</dbReference>
<dbReference type="InterPro" id="IPR035089">
    <property type="entry name" value="Phage_sheath_subtilisin"/>
</dbReference>
<keyword evidence="7" id="KW-1160">Virus entry into host cell</keyword>